<dbReference type="Proteomes" id="UP000327013">
    <property type="component" value="Chromosome 8"/>
</dbReference>
<protein>
    <submittedName>
        <fullName evidence="2">Uncharacterized protein</fullName>
    </submittedName>
</protein>
<reference evidence="2 3" key="1">
    <citation type="submission" date="2019-06" db="EMBL/GenBank/DDBJ databases">
        <title>A chromosomal-level reference genome of Carpinus fangiana (Coryloideae, Betulaceae).</title>
        <authorList>
            <person name="Yang X."/>
            <person name="Wang Z."/>
            <person name="Zhang L."/>
            <person name="Hao G."/>
            <person name="Liu J."/>
            <person name="Yang Y."/>
        </authorList>
    </citation>
    <scope>NUCLEOTIDE SEQUENCE [LARGE SCALE GENOMIC DNA]</scope>
    <source>
        <strain evidence="2">Cfa_2016G</strain>
        <tissue evidence="2">Leaf</tissue>
    </source>
</reference>
<evidence type="ECO:0000313" key="3">
    <source>
        <dbReference type="Proteomes" id="UP000327013"/>
    </source>
</evidence>
<evidence type="ECO:0000256" key="1">
    <source>
        <dbReference type="SAM" id="MobiDB-lite"/>
    </source>
</evidence>
<accession>A0A5N6RRE5</accession>
<organism evidence="2 3">
    <name type="scientific">Carpinus fangiana</name>
    <dbReference type="NCBI Taxonomy" id="176857"/>
    <lineage>
        <taxon>Eukaryota</taxon>
        <taxon>Viridiplantae</taxon>
        <taxon>Streptophyta</taxon>
        <taxon>Embryophyta</taxon>
        <taxon>Tracheophyta</taxon>
        <taxon>Spermatophyta</taxon>
        <taxon>Magnoliopsida</taxon>
        <taxon>eudicotyledons</taxon>
        <taxon>Gunneridae</taxon>
        <taxon>Pentapetalae</taxon>
        <taxon>rosids</taxon>
        <taxon>fabids</taxon>
        <taxon>Fagales</taxon>
        <taxon>Betulaceae</taxon>
        <taxon>Carpinus</taxon>
    </lineage>
</organism>
<evidence type="ECO:0000313" key="2">
    <source>
        <dbReference type="EMBL" id="KAE8123941.1"/>
    </source>
</evidence>
<sequence>MADSKDNPNEFWRKQTVRDCGFLQLGSSAMGLTEEVEKKWPWPIAHTALPPPTHKGPRGATSPSSGVARERSGCPHATPSGGSRRLWGGREPPQICHPPRQRPRSATPATPTHHAICDSGDAHPPR</sequence>
<dbReference type="AlphaFoldDB" id="A0A5N6RRE5"/>
<keyword evidence="3" id="KW-1185">Reference proteome</keyword>
<dbReference type="EMBL" id="CM017328">
    <property type="protein sequence ID" value="KAE8123941.1"/>
    <property type="molecule type" value="Genomic_DNA"/>
</dbReference>
<gene>
    <name evidence="2" type="ORF">FH972_018856</name>
</gene>
<name>A0A5N6RRE5_9ROSI</name>
<proteinExistence type="predicted"/>
<feature type="region of interest" description="Disordered" evidence="1">
    <location>
        <begin position="43"/>
        <end position="126"/>
    </location>
</feature>